<dbReference type="PANTHER" id="PTHR43054:SF1">
    <property type="entry name" value="SCYLLO-INOSITOL 2-DEHYDROGENASE (NADP(+)) IOLU"/>
    <property type="match status" value="1"/>
</dbReference>
<dbReference type="InterPro" id="IPR000683">
    <property type="entry name" value="Gfo/Idh/MocA-like_OxRdtase_N"/>
</dbReference>
<feature type="domain" description="Gfo/Idh/MocA-like oxidoreductase N-terminal" evidence="1">
    <location>
        <begin position="9"/>
        <end position="124"/>
    </location>
</feature>
<dbReference type="STRING" id="1265846.PROCOU_07838"/>
<accession>A0A4R6ZI53</accession>
<dbReference type="InterPro" id="IPR036291">
    <property type="entry name" value="NAD(P)-bd_dom_sf"/>
</dbReference>
<evidence type="ECO:0000313" key="4">
    <source>
        <dbReference type="Proteomes" id="UP000295558"/>
    </source>
</evidence>
<dbReference type="Proteomes" id="UP000295558">
    <property type="component" value="Unassembled WGS sequence"/>
</dbReference>
<dbReference type="AlphaFoldDB" id="A0A4R6ZI53"/>
<sequence>MKKGSFVMKLGIMGTNWITDAFVEGAINSGEWELNAVYSRTLEKAYAFGEKYKVANYFDDIEKMASSDVIDAVYIASPNAMHYEHALHFLRNKKHVIVEKPIFSTVAELEDAHKVAKENGVYLFEAARHIQEPNFKILQDSIQKVGKLHGATLAYMNYSSRYDNVLAGEEPNIFSLNFSGGSLVDLGVYPMYTAVALFGVPEKATYFATKLRTGVDGGGPVIFEYPDFTVTILQAKMSQSFLPSEIYGEKGTLVLDPLTGIKSIQYADNHTKEIEELAMSTIPNDMEFEATEFARIITENDKLAYEDLEDLSKAVLQISNDLRHQNGIWYKVEK</sequence>
<dbReference type="GO" id="GO:0000166">
    <property type="term" value="F:nucleotide binding"/>
    <property type="evidence" value="ECO:0007669"/>
    <property type="project" value="InterPro"/>
</dbReference>
<dbReference type="Gene3D" id="3.30.360.10">
    <property type="entry name" value="Dihydrodipicolinate Reductase, domain 2"/>
    <property type="match status" value="1"/>
</dbReference>
<dbReference type="EMBL" id="SNZK01000010">
    <property type="protein sequence ID" value="TDR51987.1"/>
    <property type="molecule type" value="Genomic_DNA"/>
</dbReference>
<evidence type="ECO:0000259" key="1">
    <source>
        <dbReference type="Pfam" id="PF01408"/>
    </source>
</evidence>
<feature type="domain" description="GFO/IDH/MocA-like oxidoreductase" evidence="2">
    <location>
        <begin position="146"/>
        <end position="253"/>
    </location>
</feature>
<name>A0A4R6ZI53_9LIST</name>
<evidence type="ECO:0000313" key="3">
    <source>
        <dbReference type="EMBL" id="TDR51987.1"/>
    </source>
</evidence>
<dbReference type="InterPro" id="IPR055170">
    <property type="entry name" value="GFO_IDH_MocA-like_dom"/>
</dbReference>
<keyword evidence="4" id="KW-1185">Reference proteome</keyword>
<dbReference type="Pfam" id="PF01408">
    <property type="entry name" value="GFO_IDH_MocA"/>
    <property type="match status" value="1"/>
</dbReference>
<comment type="caution">
    <text evidence="3">The sequence shown here is derived from an EMBL/GenBank/DDBJ whole genome shotgun (WGS) entry which is preliminary data.</text>
</comment>
<dbReference type="Gene3D" id="3.40.50.720">
    <property type="entry name" value="NAD(P)-binding Rossmann-like Domain"/>
    <property type="match status" value="1"/>
</dbReference>
<evidence type="ECO:0000259" key="2">
    <source>
        <dbReference type="Pfam" id="PF22725"/>
    </source>
</evidence>
<dbReference type="PANTHER" id="PTHR43054">
    <property type="match status" value="1"/>
</dbReference>
<gene>
    <name evidence="3" type="ORF">DFP96_11063</name>
</gene>
<dbReference type="SUPFAM" id="SSF51735">
    <property type="entry name" value="NAD(P)-binding Rossmann-fold domains"/>
    <property type="match status" value="1"/>
</dbReference>
<proteinExistence type="predicted"/>
<dbReference type="SUPFAM" id="SSF55347">
    <property type="entry name" value="Glyceraldehyde-3-phosphate dehydrogenase-like, C-terminal domain"/>
    <property type="match status" value="1"/>
</dbReference>
<dbReference type="Pfam" id="PF22725">
    <property type="entry name" value="GFO_IDH_MocA_C3"/>
    <property type="match status" value="1"/>
</dbReference>
<reference evidence="3 4" key="1">
    <citation type="submission" date="2019-03" db="EMBL/GenBank/DDBJ databases">
        <title>Genomic Encyclopedia of Type Strains, Phase III (KMG-III): the genomes of soil and plant-associated and newly described type strains.</title>
        <authorList>
            <person name="Whitman W."/>
        </authorList>
    </citation>
    <scope>NUCLEOTIDE SEQUENCE [LARGE SCALE GENOMIC DNA]</scope>
    <source>
        <strain evidence="3 4">CECT 7972</strain>
    </source>
</reference>
<protein>
    <submittedName>
        <fullName evidence="3">Putative dehydrogenase</fullName>
    </submittedName>
</protein>
<organism evidence="3 4">
    <name type="scientific">Listeria rocourtiae</name>
    <dbReference type="NCBI Taxonomy" id="647910"/>
    <lineage>
        <taxon>Bacteria</taxon>
        <taxon>Bacillati</taxon>
        <taxon>Bacillota</taxon>
        <taxon>Bacilli</taxon>
        <taxon>Bacillales</taxon>
        <taxon>Listeriaceae</taxon>
        <taxon>Listeria</taxon>
    </lineage>
</organism>